<reference evidence="2" key="1">
    <citation type="journal article" date="2012" name="Proc. Natl. Acad. Sci. U.S.A.">
        <title>Antigenic diversity is generated by distinct evolutionary mechanisms in African trypanosome species.</title>
        <authorList>
            <person name="Jackson A.P."/>
            <person name="Berry A."/>
            <person name="Aslett M."/>
            <person name="Allison H.C."/>
            <person name="Burton P."/>
            <person name="Vavrova-Anderson J."/>
            <person name="Brown R."/>
            <person name="Browne H."/>
            <person name="Corton N."/>
            <person name="Hauser H."/>
            <person name="Gamble J."/>
            <person name="Gilderthorp R."/>
            <person name="Marcello L."/>
            <person name="McQuillan J."/>
            <person name="Otto T.D."/>
            <person name="Quail M.A."/>
            <person name="Sanders M.J."/>
            <person name="van Tonder A."/>
            <person name="Ginger M.L."/>
            <person name="Field M.C."/>
            <person name="Barry J.D."/>
            <person name="Hertz-Fowler C."/>
            <person name="Berriman M."/>
        </authorList>
    </citation>
    <scope>NUCLEOTIDE SEQUENCE</scope>
    <source>
        <strain evidence="2">Y486</strain>
    </source>
</reference>
<proteinExistence type="predicted"/>
<feature type="transmembrane region" description="Helical" evidence="1">
    <location>
        <begin position="127"/>
        <end position="143"/>
    </location>
</feature>
<evidence type="ECO:0000256" key="1">
    <source>
        <dbReference type="SAM" id="Phobius"/>
    </source>
</evidence>
<dbReference type="VEuPathDB" id="TriTrypDB:TvY486_1004910"/>
<evidence type="ECO:0000313" key="2">
    <source>
        <dbReference type="EMBL" id="CCC51440.1"/>
    </source>
</evidence>
<dbReference type="EMBL" id="HE573026">
    <property type="protein sequence ID" value="CCC51440.1"/>
    <property type="molecule type" value="Genomic_DNA"/>
</dbReference>
<feature type="transmembrane region" description="Helical" evidence="1">
    <location>
        <begin position="28"/>
        <end position="46"/>
    </location>
</feature>
<protein>
    <submittedName>
        <fullName evidence="2">Uncharacterized protein</fullName>
    </submittedName>
</protein>
<dbReference type="AlphaFoldDB" id="G0U6D6"/>
<keyword evidence="1" id="KW-1133">Transmembrane helix</keyword>
<sequence length="159" mass="18003">MHCKKEWVVKAAAVLKKQGNKRQLCRPYIMYACAEVAVIAIFFVIYQTSTTIQCIFCCSYSHLNLYAVPTHNTALLHPYMSVHLCIRFVLCVIWAGFCTVPLMVVVSLYYLDRSLPHHTTAFHCHEAAPAAFLFYSLIYIPLARSSGKLRRLTNILGAA</sequence>
<gene>
    <name evidence="2" type="ORF">TVY486_1004910</name>
</gene>
<organism evidence="2">
    <name type="scientific">Trypanosoma vivax (strain Y486)</name>
    <dbReference type="NCBI Taxonomy" id="1055687"/>
    <lineage>
        <taxon>Eukaryota</taxon>
        <taxon>Discoba</taxon>
        <taxon>Euglenozoa</taxon>
        <taxon>Kinetoplastea</taxon>
        <taxon>Metakinetoplastina</taxon>
        <taxon>Trypanosomatida</taxon>
        <taxon>Trypanosomatidae</taxon>
        <taxon>Trypanosoma</taxon>
        <taxon>Duttonella</taxon>
    </lineage>
</organism>
<keyword evidence="1" id="KW-0472">Membrane</keyword>
<accession>G0U6D6</accession>
<keyword evidence="1" id="KW-0812">Transmembrane</keyword>
<name>G0U6D6_TRYVY</name>
<feature type="transmembrane region" description="Helical" evidence="1">
    <location>
        <begin position="88"/>
        <end position="111"/>
    </location>
</feature>